<name>A0ABV0R100_9TELE</name>
<dbReference type="Proteomes" id="UP001434883">
    <property type="component" value="Unassembled WGS sequence"/>
</dbReference>
<sequence length="158" mass="17630">MPPPPPQRSSRPSISPSARPPPQHGDRSVGFYPRELRQRPSRDFRQPVRRPVRQTRDPVRPHPRAPRGSGGGLDNYEGSSICSQGGRHTPVGQSIQAGRRFPYITFLQLLGKLTSVTRVVPLGLLLLPPRRDLLSQLGGRIWHPDPQRLRLWASPLGG</sequence>
<protein>
    <submittedName>
        <fullName evidence="2">Uncharacterized protein</fullName>
    </submittedName>
</protein>
<feature type="compositionally biased region" description="Low complexity" evidence="1">
    <location>
        <begin position="8"/>
        <end position="17"/>
    </location>
</feature>
<gene>
    <name evidence="2" type="ORF">XENOCAPTIV_018307</name>
</gene>
<reference evidence="2 3" key="1">
    <citation type="submission" date="2021-06" db="EMBL/GenBank/DDBJ databases">
        <authorList>
            <person name="Palmer J.M."/>
        </authorList>
    </citation>
    <scope>NUCLEOTIDE SEQUENCE [LARGE SCALE GENOMIC DNA]</scope>
    <source>
        <strain evidence="2 3">XC_2019</strain>
        <tissue evidence="2">Muscle</tissue>
    </source>
</reference>
<comment type="caution">
    <text evidence="2">The sequence shown here is derived from an EMBL/GenBank/DDBJ whole genome shotgun (WGS) entry which is preliminary data.</text>
</comment>
<evidence type="ECO:0000313" key="3">
    <source>
        <dbReference type="Proteomes" id="UP001434883"/>
    </source>
</evidence>
<dbReference type="EMBL" id="JAHRIN010029052">
    <property type="protein sequence ID" value="MEQ2201798.1"/>
    <property type="molecule type" value="Genomic_DNA"/>
</dbReference>
<evidence type="ECO:0000313" key="2">
    <source>
        <dbReference type="EMBL" id="MEQ2201798.1"/>
    </source>
</evidence>
<feature type="region of interest" description="Disordered" evidence="1">
    <location>
        <begin position="1"/>
        <end position="90"/>
    </location>
</feature>
<feature type="compositionally biased region" description="Basic and acidic residues" evidence="1">
    <location>
        <begin position="34"/>
        <end position="46"/>
    </location>
</feature>
<keyword evidence="3" id="KW-1185">Reference proteome</keyword>
<accession>A0ABV0R100</accession>
<organism evidence="2 3">
    <name type="scientific">Xenoophorus captivus</name>
    <dbReference type="NCBI Taxonomy" id="1517983"/>
    <lineage>
        <taxon>Eukaryota</taxon>
        <taxon>Metazoa</taxon>
        <taxon>Chordata</taxon>
        <taxon>Craniata</taxon>
        <taxon>Vertebrata</taxon>
        <taxon>Euteleostomi</taxon>
        <taxon>Actinopterygii</taxon>
        <taxon>Neopterygii</taxon>
        <taxon>Teleostei</taxon>
        <taxon>Neoteleostei</taxon>
        <taxon>Acanthomorphata</taxon>
        <taxon>Ovalentaria</taxon>
        <taxon>Atherinomorphae</taxon>
        <taxon>Cyprinodontiformes</taxon>
        <taxon>Goodeidae</taxon>
        <taxon>Xenoophorus</taxon>
    </lineage>
</organism>
<evidence type="ECO:0000256" key="1">
    <source>
        <dbReference type="SAM" id="MobiDB-lite"/>
    </source>
</evidence>
<proteinExistence type="predicted"/>